<dbReference type="PANTHER" id="PTHR11895:SF151">
    <property type="entry name" value="GLUTAMYL-TRNA(GLN) AMIDOTRANSFERASE SUBUNIT A"/>
    <property type="match status" value="1"/>
</dbReference>
<dbReference type="InterPro" id="IPR036928">
    <property type="entry name" value="AS_sf"/>
</dbReference>
<keyword evidence="3" id="KW-1185">Reference proteome</keyword>
<dbReference type="InterPro" id="IPR000120">
    <property type="entry name" value="Amidase"/>
</dbReference>
<dbReference type="RefSeq" id="WP_184714103.1">
    <property type="nucleotide sequence ID" value="NZ_JACHJP010000002.1"/>
</dbReference>
<feature type="domain" description="Amidase" evidence="1">
    <location>
        <begin position="27"/>
        <end position="446"/>
    </location>
</feature>
<proteinExistence type="predicted"/>
<organism evidence="2 3">
    <name type="scientific">Streptosporangium saharense</name>
    <dbReference type="NCBI Taxonomy" id="1706840"/>
    <lineage>
        <taxon>Bacteria</taxon>
        <taxon>Bacillati</taxon>
        <taxon>Actinomycetota</taxon>
        <taxon>Actinomycetes</taxon>
        <taxon>Streptosporangiales</taxon>
        <taxon>Streptosporangiaceae</taxon>
        <taxon>Streptosporangium</taxon>
    </lineage>
</organism>
<dbReference type="InterPro" id="IPR020556">
    <property type="entry name" value="Amidase_CS"/>
</dbReference>
<dbReference type="EC" id="3.5.1.86" evidence="2"/>
<dbReference type="AlphaFoldDB" id="A0A7W7QKU6"/>
<dbReference type="SUPFAM" id="SSF75304">
    <property type="entry name" value="Amidase signature (AS) enzymes"/>
    <property type="match status" value="1"/>
</dbReference>
<gene>
    <name evidence="2" type="ORF">FHS44_002527</name>
</gene>
<dbReference type="GO" id="GO:0050537">
    <property type="term" value="F:mandelamide amidase activity"/>
    <property type="evidence" value="ECO:0007669"/>
    <property type="project" value="UniProtKB-EC"/>
</dbReference>
<evidence type="ECO:0000313" key="3">
    <source>
        <dbReference type="Proteomes" id="UP000552644"/>
    </source>
</evidence>
<dbReference type="Gene3D" id="3.90.1300.10">
    <property type="entry name" value="Amidase signature (AS) domain"/>
    <property type="match status" value="1"/>
</dbReference>
<evidence type="ECO:0000259" key="1">
    <source>
        <dbReference type="Pfam" id="PF01425"/>
    </source>
</evidence>
<comment type="caution">
    <text evidence="2">The sequence shown here is derived from an EMBL/GenBank/DDBJ whole genome shotgun (WGS) entry which is preliminary data.</text>
</comment>
<dbReference type="EMBL" id="JACHJP010000002">
    <property type="protein sequence ID" value="MBB4915442.1"/>
    <property type="molecule type" value="Genomic_DNA"/>
</dbReference>
<evidence type="ECO:0000313" key="2">
    <source>
        <dbReference type="EMBL" id="MBB4915442.1"/>
    </source>
</evidence>
<dbReference type="Proteomes" id="UP000552644">
    <property type="component" value="Unassembled WGS sequence"/>
</dbReference>
<dbReference type="InterPro" id="IPR023631">
    <property type="entry name" value="Amidase_dom"/>
</dbReference>
<dbReference type="Pfam" id="PF01425">
    <property type="entry name" value="Amidase"/>
    <property type="match status" value="1"/>
</dbReference>
<accession>A0A7W7QKU6</accession>
<reference evidence="2 3" key="1">
    <citation type="submission" date="2020-08" db="EMBL/GenBank/DDBJ databases">
        <title>Genomic Encyclopedia of Type Strains, Phase III (KMG-III): the genomes of soil and plant-associated and newly described type strains.</title>
        <authorList>
            <person name="Whitman W."/>
        </authorList>
    </citation>
    <scope>NUCLEOTIDE SEQUENCE [LARGE SCALE GENOMIC DNA]</scope>
    <source>
        <strain evidence="2 3">CECT 8840</strain>
    </source>
</reference>
<sequence>MSRPARSLAATARPLREGRLSCEEHARDVLDRCAEHASSNAFVTLDADRLLTEARAADREGTAARRPLHGVPLVVKDNIDVALLPTTAGTPALRHHRPGRSAEVWRRLAGAGALVLGKTGMHELAYGVTGQNAAFGTVGNPVAPGFVCGGSSSGTAAAVAAGLAPAGLGTDTGGSVRIPAALCGLVGMRPTTGRYPAAGVLRVSRTRDTVGVIATHLADVAFLDALLAADPAGPYPCPREPAPRPDGRIRLLLPRSAWAGLDPRVATVAAARLRDLRRAGADLVEVDPPEPASLLEEAAMAVPLHETWHELAFYLARCETCRDPGELVRRIASPDVADVLTPLLYGPAVSDERYRHALRVQDDLADAAFGLLRGHRADAFLSPTTILPAAPADVDAGPVFPSYIRNTAFAAVAGWPSISLPAGTTPEGLPVGLLLDTPPRTDRFLLDLAARCAHIWSSAAEPTT</sequence>
<dbReference type="PROSITE" id="PS00571">
    <property type="entry name" value="AMIDASES"/>
    <property type="match status" value="1"/>
</dbReference>
<keyword evidence="2" id="KW-0378">Hydrolase</keyword>
<dbReference type="PANTHER" id="PTHR11895">
    <property type="entry name" value="TRANSAMIDASE"/>
    <property type="match status" value="1"/>
</dbReference>
<name>A0A7W7QKU6_9ACTN</name>
<protein>
    <submittedName>
        <fullName evidence="2">Mandelamide amidase</fullName>
        <ecNumber evidence="2">3.5.1.86</ecNumber>
    </submittedName>
</protein>